<dbReference type="InterPro" id="IPR009030">
    <property type="entry name" value="Growth_fac_rcpt_cys_sf"/>
</dbReference>
<dbReference type="SUPFAM" id="SSF54897">
    <property type="entry name" value="Protease propeptides/inhibitors"/>
    <property type="match status" value="1"/>
</dbReference>
<dbReference type="SUPFAM" id="SSF57184">
    <property type="entry name" value="Growth factor receptor domain"/>
    <property type="match status" value="2"/>
</dbReference>
<evidence type="ECO:0000313" key="17">
    <source>
        <dbReference type="Ensembl" id="ENSCSEP00000001591.1"/>
    </source>
</evidence>
<evidence type="ECO:0000256" key="14">
    <source>
        <dbReference type="SAM" id="MobiDB-lite"/>
    </source>
</evidence>
<feature type="active site" description="Charge relay system" evidence="12 13">
    <location>
        <position position="385"/>
    </location>
</feature>
<dbReference type="SUPFAM" id="SSF52743">
    <property type="entry name" value="Subtilisin-like"/>
    <property type="match status" value="1"/>
</dbReference>
<keyword evidence="2 13" id="KW-0645">Protease</keyword>
<keyword evidence="6 13" id="KW-0720">Serine protease</keyword>
<name>A0A3P8ULR5_CYNSE</name>
<dbReference type="FunFam" id="3.30.70.850:FF:000001">
    <property type="entry name" value="Proprotein convertase subtilisin/kexin type 5"/>
    <property type="match status" value="1"/>
</dbReference>
<evidence type="ECO:0000256" key="7">
    <source>
        <dbReference type="ARBA" id="ARBA00023145"/>
    </source>
</evidence>
<evidence type="ECO:0000256" key="10">
    <source>
        <dbReference type="ARBA" id="ARBA00055784"/>
    </source>
</evidence>
<comment type="function">
    <text evidence="10">Probably involved in the processing of hormone and other protein precursors at sites comprised of pairs of basic amino acid residues.</text>
</comment>
<dbReference type="InterPro" id="IPR038466">
    <property type="entry name" value="S8_pro-domain_sf"/>
</dbReference>
<keyword evidence="9" id="KW-0325">Glycoprotein</keyword>
<dbReference type="Proteomes" id="UP000265120">
    <property type="component" value="Chromosome 14"/>
</dbReference>
<dbReference type="Gene3D" id="3.40.50.200">
    <property type="entry name" value="Peptidase S8/S53 domain"/>
    <property type="match status" value="1"/>
</dbReference>
<evidence type="ECO:0000256" key="13">
    <source>
        <dbReference type="PROSITE-ProRule" id="PRU01240"/>
    </source>
</evidence>
<evidence type="ECO:0000256" key="15">
    <source>
        <dbReference type="SAM" id="SignalP"/>
    </source>
</evidence>
<dbReference type="InterPro" id="IPR023827">
    <property type="entry name" value="Peptidase_S8_Asp-AS"/>
</dbReference>
<evidence type="ECO:0000256" key="6">
    <source>
        <dbReference type="ARBA" id="ARBA00022825"/>
    </source>
</evidence>
<comment type="similarity">
    <text evidence="1">Belongs to the peptidase S8 family. Furin subfamily.</text>
</comment>
<dbReference type="InterPro" id="IPR002884">
    <property type="entry name" value="P_dom"/>
</dbReference>
<evidence type="ECO:0000313" key="18">
    <source>
        <dbReference type="Proteomes" id="UP000265120"/>
    </source>
</evidence>
<dbReference type="PANTHER" id="PTHR42884">
    <property type="entry name" value="PROPROTEIN CONVERTASE SUBTILISIN/KEXIN-RELATED"/>
    <property type="match status" value="1"/>
</dbReference>
<dbReference type="InterPro" id="IPR032815">
    <property type="entry name" value="S8_pro-domain"/>
</dbReference>
<dbReference type="GO" id="GO:0016486">
    <property type="term" value="P:peptide hormone processing"/>
    <property type="evidence" value="ECO:0007669"/>
    <property type="project" value="TreeGrafter"/>
</dbReference>
<keyword evidence="4 15" id="KW-0732">Signal</keyword>
<keyword evidence="3" id="KW-0165">Cleavage on pair of basic residues</keyword>
<dbReference type="PROSITE" id="PS00136">
    <property type="entry name" value="SUBTILASE_ASP"/>
    <property type="match status" value="1"/>
</dbReference>
<dbReference type="PROSITE" id="PS00137">
    <property type="entry name" value="SUBTILASE_HIS"/>
    <property type="match status" value="1"/>
</dbReference>
<proteinExistence type="inferred from homology"/>
<reference evidence="17" key="2">
    <citation type="submission" date="2025-08" db="UniProtKB">
        <authorList>
            <consortium name="Ensembl"/>
        </authorList>
    </citation>
    <scope>IDENTIFICATION</scope>
</reference>
<keyword evidence="5 13" id="KW-0378">Hydrolase</keyword>
<dbReference type="AlphaFoldDB" id="A0A3P8ULR5"/>
<dbReference type="InterPro" id="IPR022398">
    <property type="entry name" value="Peptidase_S8_His-AS"/>
</dbReference>
<reference evidence="17 18" key="1">
    <citation type="journal article" date="2014" name="Nat. Genet.">
        <title>Whole-genome sequence of a flatfish provides insights into ZW sex chromosome evolution and adaptation to a benthic lifestyle.</title>
        <authorList>
            <person name="Chen S."/>
            <person name="Zhang G."/>
            <person name="Shao C."/>
            <person name="Huang Q."/>
            <person name="Liu G."/>
            <person name="Zhang P."/>
            <person name="Song W."/>
            <person name="An N."/>
            <person name="Chalopin D."/>
            <person name="Volff J.N."/>
            <person name="Hong Y."/>
            <person name="Li Q."/>
            <person name="Sha Z."/>
            <person name="Zhou H."/>
            <person name="Xie M."/>
            <person name="Yu Q."/>
            <person name="Liu Y."/>
            <person name="Xiang H."/>
            <person name="Wang N."/>
            <person name="Wu K."/>
            <person name="Yang C."/>
            <person name="Zhou Q."/>
            <person name="Liao X."/>
            <person name="Yang L."/>
            <person name="Hu Q."/>
            <person name="Zhang J."/>
            <person name="Meng L."/>
            <person name="Jin L."/>
            <person name="Tian Y."/>
            <person name="Lian J."/>
            <person name="Yang J."/>
            <person name="Miao G."/>
            <person name="Liu S."/>
            <person name="Liang Z."/>
            <person name="Yan F."/>
            <person name="Li Y."/>
            <person name="Sun B."/>
            <person name="Zhang H."/>
            <person name="Zhang J."/>
            <person name="Zhu Y."/>
            <person name="Du M."/>
            <person name="Zhao Y."/>
            <person name="Schartl M."/>
            <person name="Tang Q."/>
            <person name="Wang J."/>
        </authorList>
    </citation>
    <scope>NUCLEOTIDE SEQUENCE</scope>
</reference>
<keyword evidence="7" id="KW-0865">Zymogen</keyword>
<evidence type="ECO:0000256" key="11">
    <source>
        <dbReference type="ARBA" id="ARBA00076619"/>
    </source>
</evidence>
<dbReference type="SMART" id="SM00181">
    <property type="entry name" value="EGF"/>
    <property type="match status" value="5"/>
</dbReference>
<dbReference type="PROSITE" id="PS51829">
    <property type="entry name" value="P_HOMO_B"/>
    <property type="match status" value="1"/>
</dbReference>
<dbReference type="InParanoid" id="A0A3P8ULR5"/>
<dbReference type="Gene3D" id="2.10.220.10">
    <property type="entry name" value="Hormone Receptor, Insulin-like Growth Factor Receptor 1, Chain A, domain 2"/>
    <property type="match status" value="3"/>
</dbReference>
<dbReference type="GO" id="GO:0005802">
    <property type="term" value="C:trans-Golgi network"/>
    <property type="evidence" value="ECO:0007669"/>
    <property type="project" value="TreeGrafter"/>
</dbReference>
<dbReference type="SUPFAM" id="SSF49785">
    <property type="entry name" value="Galactose-binding domain-like"/>
    <property type="match status" value="1"/>
</dbReference>
<dbReference type="GO" id="GO:0004252">
    <property type="term" value="F:serine-type endopeptidase activity"/>
    <property type="evidence" value="ECO:0007669"/>
    <property type="project" value="UniProtKB-UniRule"/>
</dbReference>
<dbReference type="Gene3D" id="2.60.120.260">
    <property type="entry name" value="Galactose-binding domain-like"/>
    <property type="match status" value="1"/>
</dbReference>
<organism evidence="17 18">
    <name type="scientific">Cynoglossus semilaevis</name>
    <name type="common">Tongue sole</name>
    <dbReference type="NCBI Taxonomy" id="244447"/>
    <lineage>
        <taxon>Eukaryota</taxon>
        <taxon>Metazoa</taxon>
        <taxon>Chordata</taxon>
        <taxon>Craniata</taxon>
        <taxon>Vertebrata</taxon>
        <taxon>Euteleostomi</taxon>
        <taxon>Actinopterygii</taxon>
        <taxon>Neopterygii</taxon>
        <taxon>Teleostei</taxon>
        <taxon>Neoteleostei</taxon>
        <taxon>Acanthomorphata</taxon>
        <taxon>Carangaria</taxon>
        <taxon>Pleuronectiformes</taxon>
        <taxon>Pleuronectoidei</taxon>
        <taxon>Cynoglossidae</taxon>
        <taxon>Cynoglossinae</taxon>
        <taxon>Cynoglossus</taxon>
    </lineage>
</organism>
<dbReference type="FunFam" id="2.60.120.260:FF:000006">
    <property type="entry name" value="Proprotein convertase subtilisin/kexin type 5"/>
    <property type="match status" value="1"/>
</dbReference>
<feature type="chain" id="PRO_5017974432" description="SPC3" evidence="15">
    <location>
        <begin position="19"/>
        <end position="873"/>
    </location>
</feature>
<dbReference type="InterPro" id="IPR000209">
    <property type="entry name" value="Peptidase_S8/S53_dom"/>
</dbReference>
<dbReference type="GO" id="GO:0000139">
    <property type="term" value="C:Golgi membrane"/>
    <property type="evidence" value="ECO:0007669"/>
    <property type="project" value="TreeGrafter"/>
</dbReference>
<dbReference type="Pfam" id="PF01483">
    <property type="entry name" value="P_proprotein"/>
    <property type="match status" value="1"/>
</dbReference>
<feature type="domain" description="P/Homo B" evidence="16">
    <location>
        <begin position="460"/>
        <end position="601"/>
    </location>
</feature>
<feature type="active site" description="Charge relay system" evidence="12 13">
    <location>
        <position position="213"/>
    </location>
</feature>
<sequence length="873" mass="96125">MMHSLVLCLAALLHFGHATTYTSDWAIRIRGDMESVNRVAEKYGFTNMGQIGELRTYYMFHHQQTANRSTVYNKDLTTRVTKETEVEWLQQQVVKERAKRSYVTADMKTRGLPAAHTKPVHTQTLHFNDPVWSSLWYFHCIEKSKGCRSHMNIAAAWERGYTGKGVVVSVLDDGIEKEHPDLKPNYDPVASYDMNGRDPDPSPHYSSSADNYHGTRCAGIVAAAANNSQCTVGVSFNARIGGVRMLDGDVTDITEAQSLSFSPHYIDVYLSSWGPGDDGATLEGPGPLALRTLQNAVKNGRNGRGSIYVWASGNGGRNGDHCSCDGYSSSIYTIAISSTTWHGSHPDYLEQCPSIMATAFTGGDTEGLITLGPRHSCMWAQSGSSLSSSMAAGVIALTLEANPLLTWRDVQHIIVQTSKAHYLVAPDWHINGAGYKVSHLYGFGLLDAEGMVKEAERWRHVPSQHECVVEAPIQQSRTIHPGLVLTSVYETRGCSDEPQQHIVYVEHVVVRVTITHSRRGDLSITLTSPSGTVSQLLANRPLDNSTEGFQNWNLMTTHCWGEQAAGKWILKIKDTPSQQRVKTEPGKLKQWSLVIYGTAEKPYPVHRKQVRSTGALESDLTEEYTGPCDPECSEDGCLGPSPQHCLTCSHFFLQYKNGTRLCVSECPKGFWGDRWRCKRCPSSCEVCTGSRGDQCTSCQPGYHLTEGTNVCTAFCEDNYYLDHETDVCRKCSENCLNCVSHSICTECSPGTSLQGNRCQRSCSAGYYHDKQEDECRPCHQACATCAGAGAEDCRQCAEGYVLEKWRCVASCSPNFYAAEPNPEIAAEHRICRRCDTSCLTCVGPGSRNCSSCSSGHSLQEGECVVNTLCAEGQ</sequence>
<evidence type="ECO:0000256" key="2">
    <source>
        <dbReference type="ARBA" id="ARBA00022670"/>
    </source>
</evidence>
<keyword evidence="18" id="KW-1185">Reference proteome</keyword>
<dbReference type="CDD" id="cd00064">
    <property type="entry name" value="FU"/>
    <property type="match status" value="4"/>
</dbReference>
<dbReference type="InterPro" id="IPR034182">
    <property type="entry name" value="Kexin/furin"/>
</dbReference>
<dbReference type="PROSITE" id="PS51892">
    <property type="entry name" value="SUBTILASE"/>
    <property type="match status" value="1"/>
</dbReference>
<dbReference type="GeneTree" id="ENSGT00940000155770"/>
<dbReference type="CDD" id="cd04059">
    <property type="entry name" value="Peptidases_S8_Protein_convertases_Kexins_Furin-like"/>
    <property type="match status" value="1"/>
</dbReference>
<dbReference type="STRING" id="244447.ENSCSEP00000001591"/>
<feature type="region of interest" description="Disordered" evidence="14">
    <location>
        <begin position="179"/>
        <end position="209"/>
    </location>
</feature>
<evidence type="ECO:0000256" key="4">
    <source>
        <dbReference type="ARBA" id="ARBA00022729"/>
    </source>
</evidence>
<keyword evidence="8" id="KW-1015">Disulfide bond</keyword>
<dbReference type="Pfam" id="PF00082">
    <property type="entry name" value="Peptidase_S8"/>
    <property type="match status" value="1"/>
</dbReference>
<evidence type="ECO:0000256" key="3">
    <source>
        <dbReference type="ARBA" id="ARBA00022685"/>
    </source>
</evidence>
<evidence type="ECO:0000259" key="16">
    <source>
        <dbReference type="PROSITE" id="PS51829"/>
    </source>
</evidence>
<dbReference type="OMA" id="FCHATIY"/>
<evidence type="ECO:0000256" key="9">
    <source>
        <dbReference type="ARBA" id="ARBA00023180"/>
    </source>
</evidence>
<protein>
    <recommendedName>
        <fullName evidence="11">SPC3</fullName>
    </recommendedName>
</protein>
<evidence type="ECO:0000256" key="5">
    <source>
        <dbReference type="ARBA" id="ARBA00022801"/>
    </source>
</evidence>
<dbReference type="InterPro" id="IPR036852">
    <property type="entry name" value="Peptidase_S8/S53_dom_sf"/>
</dbReference>
<dbReference type="InterPro" id="IPR008979">
    <property type="entry name" value="Galactose-bd-like_sf"/>
</dbReference>
<dbReference type="PANTHER" id="PTHR42884:SF30">
    <property type="entry name" value="PROPROTEIN CONVERTASE SUBTILISIN_KEXIN TYPE 5"/>
    <property type="match status" value="1"/>
</dbReference>
<accession>A0A3P8ULR5</accession>
<dbReference type="PRINTS" id="PR00723">
    <property type="entry name" value="SUBTILISIN"/>
</dbReference>
<dbReference type="Gene3D" id="3.30.70.850">
    <property type="entry name" value="Peptidase S8, pro-domain"/>
    <property type="match status" value="1"/>
</dbReference>
<dbReference type="SMART" id="SM00261">
    <property type="entry name" value="FU"/>
    <property type="match status" value="5"/>
</dbReference>
<evidence type="ECO:0000256" key="8">
    <source>
        <dbReference type="ARBA" id="ARBA00023157"/>
    </source>
</evidence>
<feature type="active site" description="Charge relay system" evidence="12 13">
    <location>
        <position position="172"/>
    </location>
</feature>
<evidence type="ECO:0000256" key="12">
    <source>
        <dbReference type="PIRSR" id="PIRSR615500-1"/>
    </source>
</evidence>
<dbReference type="InterPro" id="IPR015500">
    <property type="entry name" value="Peptidase_S8_subtilisin-rel"/>
</dbReference>
<dbReference type="InterPro" id="IPR000742">
    <property type="entry name" value="EGF"/>
</dbReference>
<dbReference type="FunFam" id="3.40.50.200:FF:000021">
    <property type="entry name" value="Proprotein convertase subtilisin/kexin type 5a"/>
    <property type="match status" value="1"/>
</dbReference>
<feature type="signal peptide" evidence="15">
    <location>
        <begin position="1"/>
        <end position="18"/>
    </location>
</feature>
<reference evidence="17" key="3">
    <citation type="submission" date="2025-09" db="UniProtKB">
        <authorList>
            <consortium name="Ensembl"/>
        </authorList>
    </citation>
    <scope>IDENTIFICATION</scope>
</reference>
<dbReference type="Ensembl" id="ENSCSET00000001622.1">
    <property type="protein sequence ID" value="ENSCSEP00000001591.1"/>
    <property type="gene ID" value="ENSCSEG00000001055.1"/>
</dbReference>
<dbReference type="Pfam" id="PF16470">
    <property type="entry name" value="S8_pro-domain"/>
    <property type="match status" value="1"/>
</dbReference>
<dbReference type="InterPro" id="IPR006212">
    <property type="entry name" value="Furin_repeat"/>
</dbReference>
<evidence type="ECO:0000256" key="1">
    <source>
        <dbReference type="ARBA" id="ARBA00005325"/>
    </source>
</evidence>